<dbReference type="InterPro" id="IPR032687">
    <property type="entry name" value="AraC-type_N"/>
</dbReference>
<dbReference type="SMART" id="SM00342">
    <property type="entry name" value="HTH_ARAC"/>
    <property type="match status" value="1"/>
</dbReference>
<dbReference type="GO" id="GO:0000976">
    <property type="term" value="F:transcription cis-regulatory region binding"/>
    <property type="evidence" value="ECO:0007669"/>
    <property type="project" value="TreeGrafter"/>
</dbReference>
<dbReference type="GO" id="GO:0003700">
    <property type="term" value="F:DNA-binding transcription factor activity"/>
    <property type="evidence" value="ECO:0007669"/>
    <property type="project" value="InterPro"/>
</dbReference>
<keyword evidence="1" id="KW-0805">Transcription regulation</keyword>
<sequence length="366" mass="41553">MRQATGGTAMVAIDFNSASHVYYQSAQSKLLNSYFVDLIEAVGEYGAIKNLNEILKAEKLNTVTLLQDSDKRTFALYYRLLGTLHQIGTTPGIGLRLGTFDNLSKFGIYGYAMLACSNYAQFSAVARRIFKAIYQNIDANVQIQTKQIRISYMPMLPVSYGYTPIMEQIITTAFSLFKNLFGKNLPWNHCEVRLSYAPPSYVQLYKDCIPCKITFNQAQTELVLPLGWQDLPIASGDETLSLIVGEQFKTMLNGLDSQNRLADRIRQDLYYSLGNRMLGAQDVAKKYNMTERTLRNRLTAEDTSFRQLVAEVRMNLATRYLVETTLSIQEIAHLLGYAQTQNFYYFFGQQLNVTPEKFRASKRSAS</sequence>
<feature type="domain" description="HTH araC/xylS-type" evidence="4">
    <location>
        <begin position="259"/>
        <end position="361"/>
    </location>
</feature>
<reference evidence="5 6" key="1">
    <citation type="submission" date="2018-05" db="EMBL/GenBank/DDBJ databases">
        <title>Rhodoferax soyangensis sp.nov., isolated from an oligotrophic freshwater lake.</title>
        <authorList>
            <person name="Park M."/>
        </authorList>
    </citation>
    <scope>NUCLEOTIDE SEQUENCE [LARGE SCALE GENOMIC DNA]</scope>
    <source>
        <strain evidence="5 6">IMCC26218</strain>
    </source>
</reference>
<keyword evidence="6" id="KW-1185">Reference proteome</keyword>
<dbReference type="InterPro" id="IPR009057">
    <property type="entry name" value="Homeodomain-like_sf"/>
</dbReference>
<keyword evidence="2" id="KW-0238">DNA-binding</keyword>
<dbReference type="PANTHER" id="PTHR47894:SF1">
    <property type="entry name" value="HTH-TYPE TRANSCRIPTIONAL REGULATOR VQSM"/>
    <property type="match status" value="1"/>
</dbReference>
<dbReference type="InterPro" id="IPR018062">
    <property type="entry name" value="HTH_AraC-typ_CS"/>
</dbReference>
<proteinExistence type="predicted"/>
<organism evidence="5 6">
    <name type="scientific">Rhodoferax lacus</name>
    <dbReference type="NCBI Taxonomy" id="2184758"/>
    <lineage>
        <taxon>Bacteria</taxon>
        <taxon>Pseudomonadati</taxon>
        <taxon>Pseudomonadota</taxon>
        <taxon>Betaproteobacteria</taxon>
        <taxon>Burkholderiales</taxon>
        <taxon>Comamonadaceae</taxon>
        <taxon>Rhodoferax</taxon>
    </lineage>
</organism>
<dbReference type="Pfam" id="PF12625">
    <property type="entry name" value="Arabinose_bd"/>
    <property type="match status" value="1"/>
</dbReference>
<dbReference type="PANTHER" id="PTHR47894">
    <property type="entry name" value="HTH-TYPE TRANSCRIPTIONAL REGULATOR GADX"/>
    <property type="match status" value="1"/>
</dbReference>
<dbReference type="Pfam" id="PF12833">
    <property type="entry name" value="HTH_18"/>
    <property type="match status" value="1"/>
</dbReference>
<comment type="caution">
    <text evidence="5">The sequence shown here is derived from an EMBL/GenBank/DDBJ whole genome shotgun (WGS) entry which is preliminary data.</text>
</comment>
<evidence type="ECO:0000313" key="5">
    <source>
        <dbReference type="EMBL" id="RFO96702.1"/>
    </source>
</evidence>
<evidence type="ECO:0000256" key="1">
    <source>
        <dbReference type="ARBA" id="ARBA00023015"/>
    </source>
</evidence>
<dbReference type="PROSITE" id="PS01124">
    <property type="entry name" value="HTH_ARAC_FAMILY_2"/>
    <property type="match status" value="1"/>
</dbReference>
<evidence type="ECO:0000313" key="6">
    <source>
        <dbReference type="Proteomes" id="UP000260665"/>
    </source>
</evidence>
<dbReference type="Gene3D" id="1.10.10.60">
    <property type="entry name" value="Homeodomain-like"/>
    <property type="match status" value="1"/>
</dbReference>
<protein>
    <recommendedName>
        <fullName evidence="4">HTH araC/xylS-type domain-containing protein</fullName>
    </recommendedName>
</protein>
<evidence type="ECO:0000256" key="2">
    <source>
        <dbReference type="ARBA" id="ARBA00023125"/>
    </source>
</evidence>
<keyword evidence="3" id="KW-0804">Transcription</keyword>
<dbReference type="SUPFAM" id="SSF46689">
    <property type="entry name" value="Homeodomain-like"/>
    <property type="match status" value="1"/>
</dbReference>
<dbReference type="PROSITE" id="PS00041">
    <property type="entry name" value="HTH_ARAC_FAMILY_1"/>
    <property type="match status" value="1"/>
</dbReference>
<dbReference type="EMBL" id="QFZK01000006">
    <property type="protein sequence ID" value="RFO96702.1"/>
    <property type="molecule type" value="Genomic_DNA"/>
</dbReference>
<dbReference type="GO" id="GO:0005829">
    <property type="term" value="C:cytosol"/>
    <property type="evidence" value="ECO:0007669"/>
    <property type="project" value="TreeGrafter"/>
</dbReference>
<dbReference type="InterPro" id="IPR018060">
    <property type="entry name" value="HTH_AraC"/>
</dbReference>
<name>A0A3E1RCD0_9BURK</name>
<gene>
    <name evidence="5" type="ORF">DIC66_11845</name>
</gene>
<evidence type="ECO:0000259" key="4">
    <source>
        <dbReference type="PROSITE" id="PS01124"/>
    </source>
</evidence>
<accession>A0A3E1RCD0</accession>
<dbReference type="Proteomes" id="UP000260665">
    <property type="component" value="Unassembled WGS sequence"/>
</dbReference>
<evidence type="ECO:0000256" key="3">
    <source>
        <dbReference type="ARBA" id="ARBA00023163"/>
    </source>
</evidence>
<dbReference type="AlphaFoldDB" id="A0A3E1RCD0"/>